<comment type="similarity">
    <text evidence="1">Belongs to the LOB domain-containing protein family.</text>
</comment>
<protein>
    <recommendedName>
        <fullName evidence="2">LOB domain-containing protein</fullName>
    </recommendedName>
</protein>
<feature type="domain" description="LOB" evidence="2">
    <location>
        <begin position="4"/>
        <end position="98"/>
    </location>
</feature>
<evidence type="ECO:0000256" key="1">
    <source>
        <dbReference type="ARBA" id="ARBA00005474"/>
    </source>
</evidence>
<gene>
    <name evidence="3" type="ORF">VFH_I274320</name>
</gene>
<dbReference type="PANTHER" id="PTHR31301">
    <property type="entry name" value="LOB DOMAIN-CONTAINING PROTEIN 4-RELATED"/>
    <property type="match status" value="1"/>
</dbReference>
<dbReference type="AlphaFoldDB" id="A0AAV0YNR5"/>
<name>A0AAV0YNR5_VICFA</name>
<dbReference type="PANTHER" id="PTHR31301:SF120">
    <property type="entry name" value="LOB DOMAIN-CONTAINING PROTEIN 23-RELATED"/>
    <property type="match status" value="1"/>
</dbReference>
<dbReference type="Proteomes" id="UP001157006">
    <property type="component" value="Chromosome 1L"/>
</dbReference>
<dbReference type="PROSITE" id="PS50891">
    <property type="entry name" value="LOB"/>
    <property type="match status" value="1"/>
</dbReference>
<organism evidence="3 4">
    <name type="scientific">Vicia faba</name>
    <name type="common">Broad bean</name>
    <name type="synonym">Faba vulgaris</name>
    <dbReference type="NCBI Taxonomy" id="3906"/>
    <lineage>
        <taxon>Eukaryota</taxon>
        <taxon>Viridiplantae</taxon>
        <taxon>Streptophyta</taxon>
        <taxon>Embryophyta</taxon>
        <taxon>Tracheophyta</taxon>
        <taxon>Spermatophyta</taxon>
        <taxon>Magnoliopsida</taxon>
        <taxon>eudicotyledons</taxon>
        <taxon>Gunneridae</taxon>
        <taxon>Pentapetalae</taxon>
        <taxon>rosids</taxon>
        <taxon>fabids</taxon>
        <taxon>Fabales</taxon>
        <taxon>Fabaceae</taxon>
        <taxon>Papilionoideae</taxon>
        <taxon>50 kb inversion clade</taxon>
        <taxon>NPAAA clade</taxon>
        <taxon>Hologalegina</taxon>
        <taxon>IRL clade</taxon>
        <taxon>Fabeae</taxon>
        <taxon>Vicia</taxon>
    </lineage>
</organism>
<keyword evidence="4" id="KW-1185">Reference proteome</keyword>
<dbReference type="Pfam" id="PF03195">
    <property type="entry name" value="LOB"/>
    <property type="match status" value="1"/>
</dbReference>
<dbReference type="InterPro" id="IPR004883">
    <property type="entry name" value="LOB"/>
</dbReference>
<evidence type="ECO:0000313" key="3">
    <source>
        <dbReference type="EMBL" id="CAI8586883.1"/>
    </source>
</evidence>
<sequence length="98" mass="11485">MIYGRCAACKSQRRKCPSDCIFFPYFPANDPQRFAYVHKIYGGSNVGKMLKQLPYYVREHAANSLYLEAKYESNLNLKFVMPQSNYMAQFQWPNQTPN</sequence>
<accession>A0AAV0YNR5</accession>
<proteinExistence type="inferred from homology"/>
<evidence type="ECO:0000313" key="4">
    <source>
        <dbReference type="Proteomes" id="UP001157006"/>
    </source>
</evidence>
<reference evidence="3 4" key="1">
    <citation type="submission" date="2023-01" db="EMBL/GenBank/DDBJ databases">
        <authorList>
            <person name="Kreplak J."/>
        </authorList>
    </citation>
    <scope>NUCLEOTIDE SEQUENCE [LARGE SCALE GENOMIC DNA]</scope>
</reference>
<dbReference type="EMBL" id="OX451736">
    <property type="protein sequence ID" value="CAI8586883.1"/>
    <property type="molecule type" value="Genomic_DNA"/>
</dbReference>
<evidence type="ECO:0000259" key="2">
    <source>
        <dbReference type="PROSITE" id="PS50891"/>
    </source>
</evidence>